<evidence type="ECO:0000313" key="2">
    <source>
        <dbReference type="EMBL" id="DAE18586.1"/>
    </source>
</evidence>
<keyword evidence="1" id="KW-1133">Transmembrane helix</keyword>
<proteinExistence type="predicted"/>
<sequence length="182" mass="20271">MKISNFTRRYANLTAPFRGLLLASTMLIALSVASCKSQGQLTRSVINTDSLQSRSGFALLQEPVPPSMVKTVFPMGMLKQIPVGTGFSKRSGQATVNVIRMPGDSIEVIATCDSLARQVILLSEELTRIRNETQEEVEELPPEVIKEPTGFQWFQIWAGRVTLLIIILTLLKRYLKHRAAKL</sequence>
<evidence type="ECO:0000256" key="1">
    <source>
        <dbReference type="SAM" id="Phobius"/>
    </source>
</evidence>
<dbReference type="PROSITE" id="PS51257">
    <property type="entry name" value="PROKAR_LIPOPROTEIN"/>
    <property type="match status" value="1"/>
</dbReference>
<accession>A0A8S5QHW6</accession>
<keyword evidence="1" id="KW-0812">Transmembrane</keyword>
<name>A0A8S5QHW6_9CAUD</name>
<feature type="transmembrane region" description="Helical" evidence="1">
    <location>
        <begin position="153"/>
        <end position="171"/>
    </location>
</feature>
<protein>
    <submittedName>
        <fullName evidence="2">Uncharacterized protein</fullName>
    </submittedName>
</protein>
<dbReference type="EMBL" id="BK015658">
    <property type="protein sequence ID" value="DAE18586.1"/>
    <property type="molecule type" value="Genomic_DNA"/>
</dbReference>
<keyword evidence="1" id="KW-0472">Membrane</keyword>
<reference evidence="2" key="1">
    <citation type="journal article" date="2021" name="Proc. Natl. Acad. Sci. U.S.A.">
        <title>A Catalog of Tens of Thousands of Viruses from Human Metagenomes Reveals Hidden Associations with Chronic Diseases.</title>
        <authorList>
            <person name="Tisza M.J."/>
            <person name="Buck C.B."/>
        </authorList>
    </citation>
    <scope>NUCLEOTIDE SEQUENCE</scope>
    <source>
        <strain evidence="2">Ctxym25</strain>
    </source>
</reference>
<organism evidence="2">
    <name type="scientific">Myoviridae sp. ctxym25</name>
    <dbReference type="NCBI Taxonomy" id="2825210"/>
    <lineage>
        <taxon>Viruses</taxon>
        <taxon>Duplodnaviria</taxon>
        <taxon>Heunggongvirae</taxon>
        <taxon>Uroviricota</taxon>
        <taxon>Caudoviricetes</taxon>
    </lineage>
</organism>